<feature type="transmembrane region" description="Helical" evidence="1">
    <location>
        <begin position="12"/>
        <end position="43"/>
    </location>
</feature>
<comment type="caution">
    <text evidence="2">The sequence shown here is derived from an EMBL/GenBank/DDBJ whole genome shotgun (WGS) entry which is preliminary data.</text>
</comment>
<keyword evidence="1" id="KW-0812">Transmembrane</keyword>
<dbReference type="EMBL" id="QORE01004031">
    <property type="protein sequence ID" value="RCI64760.1"/>
    <property type="molecule type" value="Genomic_DNA"/>
</dbReference>
<evidence type="ECO:0000313" key="3">
    <source>
        <dbReference type="Proteomes" id="UP000253594"/>
    </source>
</evidence>
<dbReference type="Proteomes" id="UP000253594">
    <property type="component" value="Unassembled WGS sequence"/>
</dbReference>
<dbReference type="Pfam" id="PF10101">
    <property type="entry name" value="DUF2339"/>
    <property type="match status" value="1"/>
</dbReference>
<gene>
    <name evidence="2" type="ORF">DT376_44675</name>
</gene>
<protein>
    <submittedName>
        <fullName evidence="2">DUF2339 domain-containing protein</fullName>
    </submittedName>
</protein>
<keyword evidence="1" id="KW-0472">Membrane</keyword>
<reference evidence="2 3" key="1">
    <citation type="submission" date="2018-07" db="EMBL/GenBank/DDBJ databases">
        <title>Mechanisms of high-level aminoglycoside resistance among Gram-negative pathogens in Brazil.</title>
        <authorList>
            <person name="Ballaben A.S."/>
            <person name="Darini A.L.C."/>
            <person name="Doi Y."/>
        </authorList>
    </citation>
    <scope>NUCLEOTIDE SEQUENCE [LARGE SCALE GENOMIC DNA]</scope>
    <source>
        <strain evidence="2 3">B2-305</strain>
    </source>
</reference>
<accession>A0A367LTQ1</accession>
<keyword evidence="1" id="KW-1133">Transmembrane helix</keyword>
<dbReference type="AlphaFoldDB" id="A0A367LTQ1"/>
<dbReference type="InterPro" id="IPR019286">
    <property type="entry name" value="DUF2339_TM"/>
</dbReference>
<name>A0A367LTQ1_PSEAI</name>
<evidence type="ECO:0000313" key="2">
    <source>
        <dbReference type="EMBL" id="RCI64760.1"/>
    </source>
</evidence>
<feature type="transmembrane region" description="Helical" evidence="1">
    <location>
        <begin position="55"/>
        <end position="76"/>
    </location>
</feature>
<organism evidence="2 3">
    <name type="scientific">Pseudomonas aeruginosa</name>
    <dbReference type="NCBI Taxonomy" id="287"/>
    <lineage>
        <taxon>Bacteria</taxon>
        <taxon>Pseudomonadati</taxon>
        <taxon>Pseudomonadota</taxon>
        <taxon>Gammaproteobacteria</taxon>
        <taxon>Pseudomonadales</taxon>
        <taxon>Pseudomonadaceae</taxon>
        <taxon>Pseudomonas</taxon>
    </lineage>
</organism>
<dbReference type="PANTHER" id="PTHR38434">
    <property type="entry name" value="BLL2549 PROTEIN"/>
    <property type="match status" value="1"/>
</dbReference>
<feature type="non-terminal residue" evidence="2">
    <location>
        <position position="1"/>
    </location>
</feature>
<dbReference type="PANTHER" id="PTHR38434:SF1">
    <property type="entry name" value="BLL2549 PROTEIN"/>
    <property type="match status" value="1"/>
</dbReference>
<sequence>ATVLFGPPLVGFGLQCAVIGHIDFGMAFSALALGLFYMVLARVLRGHASAGRTSLLVEICLALGGVFGTLAIPLGLDARCTSAAW</sequence>
<evidence type="ECO:0000256" key="1">
    <source>
        <dbReference type="SAM" id="Phobius"/>
    </source>
</evidence>
<proteinExistence type="predicted"/>
<feature type="non-terminal residue" evidence="2">
    <location>
        <position position="85"/>
    </location>
</feature>